<evidence type="ECO:0000313" key="2">
    <source>
        <dbReference type="EMBL" id="OIQ88006.1"/>
    </source>
</evidence>
<gene>
    <name evidence="2" type="ORF">GALL_300980</name>
</gene>
<dbReference type="AlphaFoldDB" id="A0A1J5QWE9"/>
<reference evidence="2" key="1">
    <citation type="submission" date="2016-10" db="EMBL/GenBank/DDBJ databases">
        <title>Sequence of Gallionella enrichment culture.</title>
        <authorList>
            <person name="Poehlein A."/>
            <person name="Muehling M."/>
            <person name="Daniel R."/>
        </authorList>
    </citation>
    <scope>NUCLEOTIDE SEQUENCE</scope>
</reference>
<dbReference type="EMBL" id="MLJW01000392">
    <property type="protein sequence ID" value="OIQ88006.1"/>
    <property type="molecule type" value="Genomic_DNA"/>
</dbReference>
<proteinExistence type="predicted"/>
<feature type="compositionally biased region" description="Low complexity" evidence="1">
    <location>
        <begin position="47"/>
        <end position="56"/>
    </location>
</feature>
<name>A0A1J5QWE9_9ZZZZ</name>
<accession>A0A1J5QWE9</accession>
<comment type="caution">
    <text evidence="2">The sequence shown here is derived from an EMBL/GenBank/DDBJ whole genome shotgun (WGS) entry which is preliminary data.</text>
</comment>
<evidence type="ECO:0000256" key="1">
    <source>
        <dbReference type="SAM" id="MobiDB-lite"/>
    </source>
</evidence>
<organism evidence="2">
    <name type="scientific">mine drainage metagenome</name>
    <dbReference type="NCBI Taxonomy" id="410659"/>
    <lineage>
        <taxon>unclassified sequences</taxon>
        <taxon>metagenomes</taxon>
        <taxon>ecological metagenomes</taxon>
    </lineage>
</organism>
<sequence>MTMRRPVVCAQAAYEPFHNEIQQSSRNYAEPTLMHSASVGSSGGTGTPTTVGELLC</sequence>
<feature type="region of interest" description="Disordered" evidence="1">
    <location>
        <begin position="23"/>
        <end position="56"/>
    </location>
</feature>
<protein>
    <submittedName>
        <fullName evidence="2">Uncharacterized protein</fullName>
    </submittedName>
</protein>